<keyword evidence="1" id="KW-0175">Coiled coil</keyword>
<organism evidence="2 3">
    <name type="scientific">Vibrio artabrorum</name>
    <dbReference type="NCBI Taxonomy" id="446374"/>
    <lineage>
        <taxon>Bacteria</taxon>
        <taxon>Pseudomonadati</taxon>
        <taxon>Pseudomonadota</taxon>
        <taxon>Gammaproteobacteria</taxon>
        <taxon>Vibrionales</taxon>
        <taxon>Vibrionaceae</taxon>
        <taxon>Vibrio</taxon>
    </lineage>
</organism>
<dbReference type="Proteomes" id="UP001223712">
    <property type="component" value="Unassembled WGS sequence"/>
</dbReference>
<evidence type="ECO:0008006" key="4">
    <source>
        <dbReference type="Google" id="ProtNLM"/>
    </source>
</evidence>
<reference evidence="3" key="1">
    <citation type="journal article" date="2019" name="Int. J. Syst. Evol. Microbiol.">
        <title>The Global Catalogue of Microorganisms (GCM) 10K type strain sequencing project: providing services to taxonomists for standard genome sequencing and annotation.</title>
        <authorList>
            <consortium name="The Broad Institute Genomics Platform"/>
            <consortium name="The Broad Institute Genome Sequencing Center for Infectious Disease"/>
            <person name="Wu L."/>
            <person name="Ma J."/>
        </authorList>
    </citation>
    <scope>NUCLEOTIDE SEQUENCE [LARGE SCALE GENOMIC DNA]</scope>
    <source>
        <strain evidence="3">CECT 7226</strain>
    </source>
</reference>
<sequence length="53" mass="6487">MKQQPQRTTKPDNEMTLEELKEELVYLRTENAVLKKLEELEQEKNRRTKKKRS</sequence>
<evidence type="ECO:0000313" key="2">
    <source>
        <dbReference type="EMBL" id="MDN3701348.1"/>
    </source>
</evidence>
<dbReference type="EMBL" id="JAUFQY010000001">
    <property type="protein sequence ID" value="MDN3701348.1"/>
    <property type="molecule type" value="Genomic_DNA"/>
</dbReference>
<feature type="coiled-coil region" evidence="1">
    <location>
        <begin position="17"/>
        <end position="50"/>
    </location>
</feature>
<gene>
    <name evidence="2" type="ORF">QWY96_11415</name>
</gene>
<evidence type="ECO:0000313" key="3">
    <source>
        <dbReference type="Proteomes" id="UP001223712"/>
    </source>
</evidence>
<keyword evidence="3" id="KW-1185">Reference proteome</keyword>
<protein>
    <recommendedName>
        <fullName evidence="4">Transposase</fullName>
    </recommendedName>
</protein>
<name>A0ABT8CHZ8_9VIBR</name>
<proteinExistence type="predicted"/>
<comment type="caution">
    <text evidence="2">The sequence shown here is derived from an EMBL/GenBank/DDBJ whole genome shotgun (WGS) entry which is preliminary data.</text>
</comment>
<accession>A0ABT8CHZ8</accession>
<evidence type="ECO:0000256" key="1">
    <source>
        <dbReference type="SAM" id="Coils"/>
    </source>
</evidence>